<proteinExistence type="predicted"/>
<keyword evidence="1" id="KW-0812">Transmembrane</keyword>
<accession>A0AA88NGZ5</accession>
<evidence type="ECO:0000313" key="2">
    <source>
        <dbReference type="EMBL" id="KAK2856383.1"/>
    </source>
</evidence>
<reference evidence="2" key="1">
    <citation type="submission" date="2023-07" db="EMBL/GenBank/DDBJ databases">
        <title>Chromosome-level Genome Assembly of Striped Snakehead (Channa striata).</title>
        <authorList>
            <person name="Liu H."/>
        </authorList>
    </citation>
    <scope>NUCLEOTIDE SEQUENCE</scope>
    <source>
        <strain evidence="2">Gz</strain>
        <tissue evidence="2">Muscle</tissue>
    </source>
</reference>
<keyword evidence="3" id="KW-1185">Reference proteome</keyword>
<keyword evidence="1" id="KW-0472">Membrane</keyword>
<name>A0AA88NGZ5_CHASR</name>
<sequence>MLAVSQHVSWTHFTFKGHCSALVHFNHIITLIFTSIFFPMAFSPCRSNMEVLSGPWADLAVLLQQTVTQVDREADSFLLLWLFGFLLFLSVCLVLLQLIIYLSWKLRQVEAELAEFSQDRSAIYRQTDRQAHLRRNAGSHSHT</sequence>
<dbReference type="EMBL" id="JAUPFM010000003">
    <property type="protein sequence ID" value="KAK2856383.1"/>
    <property type="molecule type" value="Genomic_DNA"/>
</dbReference>
<gene>
    <name evidence="2" type="ORF">Q5P01_005118</name>
</gene>
<feature type="transmembrane region" description="Helical" evidence="1">
    <location>
        <begin position="21"/>
        <end position="42"/>
    </location>
</feature>
<dbReference type="Proteomes" id="UP001187415">
    <property type="component" value="Unassembled WGS sequence"/>
</dbReference>
<organism evidence="2 3">
    <name type="scientific">Channa striata</name>
    <name type="common">Snakehead murrel</name>
    <name type="synonym">Ophicephalus striatus</name>
    <dbReference type="NCBI Taxonomy" id="64152"/>
    <lineage>
        <taxon>Eukaryota</taxon>
        <taxon>Metazoa</taxon>
        <taxon>Chordata</taxon>
        <taxon>Craniata</taxon>
        <taxon>Vertebrata</taxon>
        <taxon>Euteleostomi</taxon>
        <taxon>Actinopterygii</taxon>
        <taxon>Neopterygii</taxon>
        <taxon>Teleostei</taxon>
        <taxon>Neoteleostei</taxon>
        <taxon>Acanthomorphata</taxon>
        <taxon>Anabantaria</taxon>
        <taxon>Anabantiformes</taxon>
        <taxon>Channoidei</taxon>
        <taxon>Channidae</taxon>
        <taxon>Channa</taxon>
    </lineage>
</organism>
<evidence type="ECO:0000256" key="1">
    <source>
        <dbReference type="SAM" id="Phobius"/>
    </source>
</evidence>
<protein>
    <submittedName>
        <fullName evidence="2">Uncharacterized protein</fullName>
    </submittedName>
</protein>
<evidence type="ECO:0000313" key="3">
    <source>
        <dbReference type="Proteomes" id="UP001187415"/>
    </source>
</evidence>
<dbReference type="AlphaFoldDB" id="A0AA88NGZ5"/>
<comment type="caution">
    <text evidence="2">The sequence shown here is derived from an EMBL/GenBank/DDBJ whole genome shotgun (WGS) entry which is preliminary data.</text>
</comment>
<feature type="transmembrane region" description="Helical" evidence="1">
    <location>
        <begin position="78"/>
        <end position="102"/>
    </location>
</feature>
<keyword evidence="1" id="KW-1133">Transmembrane helix</keyword>